<dbReference type="EMBL" id="JBHTJA010000040">
    <property type="protein sequence ID" value="MFD0902725.1"/>
    <property type="molecule type" value="Genomic_DNA"/>
</dbReference>
<proteinExistence type="predicted"/>
<organism evidence="1 2">
    <name type="scientific">Actinomadura sediminis</name>
    <dbReference type="NCBI Taxonomy" id="1038904"/>
    <lineage>
        <taxon>Bacteria</taxon>
        <taxon>Bacillati</taxon>
        <taxon>Actinomycetota</taxon>
        <taxon>Actinomycetes</taxon>
        <taxon>Streptosporangiales</taxon>
        <taxon>Thermomonosporaceae</taxon>
        <taxon>Actinomadura</taxon>
    </lineage>
</organism>
<sequence>MENAHVEDAWVRVPGAAARWLEQLDPEHGYSGFQPPRRPDAAWVLHAMYAWDEGLVTTTHDDLHKSVAEAGLTGTPRLPEPAGDVSELLQGSIVTGTDLGRTGHPGAGWRRLRWRELARGFGEPVVPEGRLPGNRCLRQAHPAGSWSAAIRPPAEGCLDRESWQRLIGVLLRYTVSGADTRCLAYYCPLVTNEWEEDTVLVGRLGDAGPLYDHPAMNSCPSNLWPEDRSWIVYCDWDLWGTKIVGPAALVDAVLADPELEGVRLPWTG</sequence>
<gene>
    <name evidence="1" type="ORF">ACFQ11_20155</name>
</gene>
<accession>A0ABW3ESC3</accession>
<keyword evidence="2" id="KW-1185">Reference proteome</keyword>
<protein>
    <recommendedName>
        <fullName evidence="3">DUF2716 domain-containing protein</fullName>
    </recommendedName>
</protein>
<evidence type="ECO:0008006" key="3">
    <source>
        <dbReference type="Google" id="ProtNLM"/>
    </source>
</evidence>
<reference evidence="2" key="1">
    <citation type="journal article" date="2019" name="Int. J. Syst. Evol. Microbiol.">
        <title>The Global Catalogue of Microorganisms (GCM) 10K type strain sequencing project: providing services to taxonomists for standard genome sequencing and annotation.</title>
        <authorList>
            <consortium name="The Broad Institute Genomics Platform"/>
            <consortium name="The Broad Institute Genome Sequencing Center for Infectious Disease"/>
            <person name="Wu L."/>
            <person name="Ma J."/>
        </authorList>
    </citation>
    <scope>NUCLEOTIDE SEQUENCE [LARGE SCALE GENOMIC DNA]</scope>
    <source>
        <strain evidence="2">JCM 31202</strain>
    </source>
</reference>
<comment type="caution">
    <text evidence="1">The sequence shown here is derived from an EMBL/GenBank/DDBJ whole genome shotgun (WGS) entry which is preliminary data.</text>
</comment>
<dbReference type="Proteomes" id="UP001596972">
    <property type="component" value="Unassembled WGS sequence"/>
</dbReference>
<name>A0ABW3ESC3_9ACTN</name>
<evidence type="ECO:0000313" key="2">
    <source>
        <dbReference type="Proteomes" id="UP001596972"/>
    </source>
</evidence>
<evidence type="ECO:0000313" key="1">
    <source>
        <dbReference type="EMBL" id="MFD0902725.1"/>
    </source>
</evidence>
<dbReference type="RefSeq" id="WP_378300786.1">
    <property type="nucleotide sequence ID" value="NZ_JBHTJA010000040.1"/>
</dbReference>